<evidence type="ECO:0000313" key="4">
    <source>
        <dbReference type="WBParaSite" id="HPBE_0001090801-mRNA-1"/>
    </source>
</evidence>
<evidence type="ECO:0000313" key="3">
    <source>
        <dbReference type="Proteomes" id="UP000050761"/>
    </source>
</evidence>
<gene>
    <name evidence="2" type="ORF">HPBE_LOCUS10909</name>
</gene>
<accession>A0A183FSI4</accession>
<evidence type="ECO:0000313" key="2">
    <source>
        <dbReference type="EMBL" id="VDO86742.1"/>
    </source>
</evidence>
<organism evidence="3 4">
    <name type="scientific">Heligmosomoides polygyrus</name>
    <name type="common">Parasitic roundworm</name>
    <dbReference type="NCBI Taxonomy" id="6339"/>
    <lineage>
        <taxon>Eukaryota</taxon>
        <taxon>Metazoa</taxon>
        <taxon>Ecdysozoa</taxon>
        <taxon>Nematoda</taxon>
        <taxon>Chromadorea</taxon>
        <taxon>Rhabditida</taxon>
        <taxon>Rhabditina</taxon>
        <taxon>Rhabditomorpha</taxon>
        <taxon>Strongyloidea</taxon>
        <taxon>Heligmosomidae</taxon>
        <taxon>Heligmosomoides</taxon>
    </lineage>
</organism>
<reference evidence="2 3" key="1">
    <citation type="submission" date="2018-11" db="EMBL/GenBank/DDBJ databases">
        <authorList>
            <consortium name="Pathogen Informatics"/>
        </authorList>
    </citation>
    <scope>NUCLEOTIDE SEQUENCE [LARGE SCALE GENOMIC DNA]</scope>
</reference>
<name>A0A183FSI4_HELPZ</name>
<accession>A0A3P8CR95</accession>
<feature type="region of interest" description="Disordered" evidence="1">
    <location>
        <begin position="1"/>
        <end position="27"/>
    </location>
</feature>
<dbReference type="EMBL" id="UZAH01026917">
    <property type="protein sequence ID" value="VDO86742.1"/>
    <property type="molecule type" value="Genomic_DNA"/>
</dbReference>
<evidence type="ECO:0000256" key="1">
    <source>
        <dbReference type="SAM" id="MobiDB-lite"/>
    </source>
</evidence>
<dbReference type="AlphaFoldDB" id="A0A183FSI4"/>
<protein>
    <submittedName>
        <fullName evidence="2 4">Uncharacterized protein</fullName>
    </submittedName>
</protein>
<proteinExistence type="predicted"/>
<dbReference type="Proteomes" id="UP000050761">
    <property type="component" value="Unassembled WGS sequence"/>
</dbReference>
<keyword evidence="3" id="KW-1185">Reference proteome</keyword>
<dbReference type="WBParaSite" id="HPBE_0001090801-mRNA-1">
    <property type="protein sequence ID" value="HPBE_0001090801-mRNA-1"/>
    <property type="gene ID" value="HPBE_0001090801"/>
</dbReference>
<sequence length="90" mass="9986">MERGTACALGVRTRGPLSSGGSAQKDEQLHCCRASNRGKTVWTLDDVPRSAAENWVTGVKERERRGLPPRTARRSQGNNFYAVELNHLHI</sequence>
<reference evidence="4" key="2">
    <citation type="submission" date="2019-09" db="UniProtKB">
        <authorList>
            <consortium name="WormBaseParasite"/>
        </authorList>
    </citation>
    <scope>IDENTIFICATION</scope>
</reference>